<dbReference type="Gene3D" id="3.90.950.10">
    <property type="match status" value="1"/>
</dbReference>
<evidence type="ECO:0000256" key="1">
    <source>
        <dbReference type="ARBA" id="ARBA00001968"/>
    </source>
</evidence>
<feature type="non-terminal residue" evidence="3">
    <location>
        <position position="149"/>
    </location>
</feature>
<proteinExistence type="predicted"/>
<keyword evidence="2" id="KW-0378">Hydrolase</keyword>
<comment type="cofactor">
    <cofactor evidence="1">
        <name>a divalent metal cation</name>
        <dbReference type="ChEBI" id="CHEBI:60240"/>
    </cofactor>
</comment>
<name>A0A383A9Z5_9ZZZZ</name>
<dbReference type="SUPFAM" id="SSF52972">
    <property type="entry name" value="ITPase-like"/>
    <property type="match status" value="1"/>
</dbReference>
<organism evidence="3">
    <name type="scientific">marine metagenome</name>
    <dbReference type="NCBI Taxonomy" id="408172"/>
    <lineage>
        <taxon>unclassified sequences</taxon>
        <taxon>metagenomes</taxon>
        <taxon>ecological metagenomes</taxon>
    </lineage>
</organism>
<sequence length="149" mass="17030">MGLKFKIIDAQIDESIIPQNIDHYEYSIRLAKLKVTDISKKNPNYTVIGADTIVSINNKILNKPKNCEEAKEMLNLLSNNIHQVITVVSFKNQSLDINENFHDVSFVSFYKLSDNEINYYINNYKPFDKAGSYGIQDYAGLFVKNIKGS</sequence>
<dbReference type="PANTHER" id="PTHR43213">
    <property type="entry name" value="BIFUNCTIONAL DTTP/UTP PYROPHOSPHATASE/METHYLTRANSFERASE PROTEIN-RELATED"/>
    <property type="match status" value="1"/>
</dbReference>
<dbReference type="PANTHER" id="PTHR43213:SF5">
    <property type="entry name" value="BIFUNCTIONAL DTTP_UTP PYROPHOSPHATASE_METHYLTRANSFERASE PROTEIN-RELATED"/>
    <property type="match status" value="1"/>
</dbReference>
<evidence type="ECO:0000256" key="2">
    <source>
        <dbReference type="ARBA" id="ARBA00022801"/>
    </source>
</evidence>
<reference evidence="3" key="1">
    <citation type="submission" date="2018-05" db="EMBL/GenBank/DDBJ databases">
        <authorList>
            <person name="Lanie J.A."/>
            <person name="Ng W.-L."/>
            <person name="Kazmierczak K.M."/>
            <person name="Andrzejewski T.M."/>
            <person name="Davidsen T.M."/>
            <person name="Wayne K.J."/>
            <person name="Tettelin H."/>
            <person name="Glass J.I."/>
            <person name="Rusch D."/>
            <person name="Podicherti R."/>
            <person name="Tsui H.-C.T."/>
            <person name="Winkler M.E."/>
        </authorList>
    </citation>
    <scope>NUCLEOTIDE SEQUENCE</scope>
</reference>
<dbReference type="Pfam" id="PF02545">
    <property type="entry name" value="Maf"/>
    <property type="match status" value="1"/>
</dbReference>
<accession>A0A383A9Z5</accession>
<evidence type="ECO:0000313" key="3">
    <source>
        <dbReference type="EMBL" id="SVE04484.1"/>
    </source>
</evidence>
<protein>
    <recommendedName>
        <fullName evidence="4">Septum formation protein Maf</fullName>
    </recommendedName>
</protein>
<dbReference type="EMBL" id="UINC01190356">
    <property type="protein sequence ID" value="SVE04484.1"/>
    <property type="molecule type" value="Genomic_DNA"/>
</dbReference>
<dbReference type="AlphaFoldDB" id="A0A383A9Z5"/>
<dbReference type="InterPro" id="IPR003697">
    <property type="entry name" value="Maf-like"/>
</dbReference>
<gene>
    <name evidence="3" type="ORF">METZ01_LOCUS457338</name>
</gene>
<evidence type="ECO:0008006" key="4">
    <source>
        <dbReference type="Google" id="ProtNLM"/>
    </source>
</evidence>
<dbReference type="InterPro" id="IPR029001">
    <property type="entry name" value="ITPase-like_fam"/>
</dbReference>
<dbReference type="GO" id="GO:0047429">
    <property type="term" value="F:nucleoside triphosphate diphosphatase activity"/>
    <property type="evidence" value="ECO:0007669"/>
    <property type="project" value="InterPro"/>
</dbReference>